<dbReference type="GO" id="GO:0008173">
    <property type="term" value="F:RNA methyltransferase activity"/>
    <property type="evidence" value="ECO:0007669"/>
    <property type="project" value="UniProtKB-ARBA"/>
</dbReference>
<keyword evidence="7" id="KW-1185">Reference proteome</keyword>
<feature type="domain" description="THUMP" evidence="5">
    <location>
        <begin position="106"/>
        <end position="223"/>
    </location>
</feature>
<dbReference type="SUPFAM" id="SSF53335">
    <property type="entry name" value="S-adenosyl-L-methionine-dependent methyltransferases"/>
    <property type="match status" value="1"/>
</dbReference>
<feature type="compositionally biased region" description="Basic and acidic residues" evidence="4">
    <location>
        <begin position="35"/>
        <end position="55"/>
    </location>
</feature>
<dbReference type="CDD" id="cd11715">
    <property type="entry name" value="THUMP_AdoMetMT"/>
    <property type="match status" value="1"/>
</dbReference>
<dbReference type="PROSITE" id="PS00092">
    <property type="entry name" value="N6_MTASE"/>
    <property type="match status" value="1"/>
</dbReference>
<evidence type="ECO:0000256" key="1">
    <source>
        <dbReference type="ARBA" id="ARBA00022603"/>
    </source>
</evidence>
<dbReference type="Pfam" id="PF22020">
    <property type="entry name" value="RlmL_1st"/>
    <property type="match status" value="1"/>
</dbReference>
<dbReference type="AlphaFoldDB" id="A0A5B8MT55"/>
<evidence type="ECO:0000313" key="7">
    <source>
        <dbReference type="Proteomes" id="UP000316726"/>
    </source>
</evidence>
<dbReference type="OrthoDB" id="416496at2759"/>
<dbReference type="STRING" id="1764295.A0A5B8MT55"/>
<sequence length="449" mass="49870">MAKSGRAGPGRRERRHGEGGNYNRGGGGRGRRRLERNDQNRRNRNRDNRNQRGREFGSVRFPKDVFFATCHPGLEHVVAKELLNLEGVHNVVEGRAGVNFCGDSSSRYSANLNLRSSVRVLELIAEGELDVSAGAGNSVYNFARQIDWPRYIERGSTFKVKSVVYDNTEVTNSLLVSKRTRDAVCDTLRDDSGFRPEDPRDRAPDVPLQVVIYRDFARVYLDTSGESLHKRGYRTINHKASLNEAAAAGLLQIAGVGPTASIMDPMCGSGTFLIEAALVMTRTAPGIYRERWPFERWPDFSEEQWETAIAKAEDLILDPETVLARGGMCLGNDIHPSALALAKADARKASLSGLISFNQGSCESWRPAGVSQPDLVITNPPWGERLNDDNLAHSWRELGNFLKMECSGADAYVLSGSRTLTQHLRLAAKRKHKVTLGGIDCRLLQYQIF</sequence>
<dbReference type="EMBL" id="CP031043">
    <property type="protein sequence ID" value="QDZ23497.1"/>
    <property type="molecule type" value="Genomic_DNA"/>
</dbReference>
<dbReference type="InterPro" id="IPR029063">
    <property type="entry name" value="SAM-dependent_MTases_sf"/>
</dbReference>
<name>A0A5B8MT55_9CHLO</name>
<dbReference type="PANTHER" id="PTHR47313:SF1">
    <property type="entry name" value="RIBOSOMAL RNA LARGE SUBUNIT METHYLTRANSFERASE K_L"/>
    <property type="match status" value="1"/>
</dbReference>
<dbReference type="GO" id="GO:0032259">
    <property type="term" value="P:methylation"/>
    <property type="evidence" value="ECO:0007669"/>
    <property type="project" value="UniProtKB-KW"/>
</dbReference>
<dbReference type="InterPro" id="IPR054170">
    <property type="entry name" value="RlmL_1st"/>
</dbReference>
<evidence type="ECO:0000256" key="4">
    <source>
        <dbReference type="SAM" id="MobiDB-lite"/>
    </source>
</evidence>
<keyword evidence="3" id="KW-0694">RNA-binding</keyword>
<dbReference type="Pfam" id="PF01170">
    <property type="entry name" value="UPF0020"/>
    <property type="match status" value="1"/>
</dbReference>
<keyword evidence="2 6" id="KW-0808">Transferase</keyword>
<accession>A0A5B8MT55</accession>
<dbReference type="InterPro" id="IPR000241">
    <property type="entry name" value="RlmKL-like_Mtase"/>
</dbReference>
<feature type="compositionally biased region" description="Gly residues" evidence="4">
    <location>
        <begin position="19"/>
        <end position="28"/>
    </location>
</feature>
<evidence type="ECO:0000256" key="3">
    <source>
        <dbReference type="PROSITE-ProRule" id="PRU00529"/>
    </source>
</evidence>
<dbReference type="GO" id="GO:0003723">
    <property type="term" value="F:RNA binding"/>
    <property type="evidence" value="ECO:0007669"/>
    <property type="project" value="UniProtKB-UniRule"/>
</dbReference>
<dbReference type="PRINTS" id="PR00507">
    <property type="entry name" value="N12N6MTFRASE"/>
</dbReference>
<evidence type="ECO:0000259" key="5">
    <source>
        <dbReference type="PROSITE" id="PS51165"/>
    </source>
</evidence>
<dbReference type="PROSITE" id="PS51165">
    <property type="entry name" value="THUMP"/>
    <property type="match status" value="1"/>
</dbReference>
<dbReference type="PANTHER" id="PTHR47313">
    <property type="entry name" value="RIBOSOMAL RNA LARGE SUBUNIT METHYLTRANSFERASE K/L"/>
    <property type="match status" value="1"/>
</dbReference>
<dbReference type="Pfam" id="PF02926">
    <property type="entry name" value="THUMP"/>
    <property type="match status" value="1"/>
</dbReference>
<dbReference type="SMART" id="SM00981">
    <property type="entry name" value="THUMP"/>
    <property type="match status" value="1"/>
</dbReference>
<dbReference type="Gene3D" id="3.30.2130.30">
    <property type="match status" value="1"/>
</dbReference>
<reference evidence="6 7" key="1">
    <citation type="submission" date="2018-07" db="EMBL/GenBank/DDBJ databases">
        <title>The complete nuclear genome of the prasinophyte Chloropicon primus (CCMP1205).</title>
        <authorList>
            <person name="Pombert J.-F."/>
            <person name="Otis C."/>
            <person name="Turmel M."/>
            <person name="Lemieux C."/>
        </authorList>
    </citation>
    <scope>NUCLEOTIDE SEQUENCE [LARGE SCALE GENOMIC DNA]</scope>
    <source>
        <strain evidence="6 7">CCMP1205</strain>
    </source>
</reference>
<organism evidence="6 7">
    <name type="scientific">Chloropicon primus</name>
    <dbReference type="NCBI Taxonomy" id="1764295"/>
    <lineage>
        <taxon>Eukaryota</taxon>
        <taxon>Viridiplantae</taxon>
        <taxon>Chlorophyta</taxon>
        <taxon>Chloropicophyceae</taxon>
        <taxon>Chloropicales</taxon>
        <taxon>Chloropicaceae</taxon>
        <taxon>Chloropicon</taxon>
    </lineage>
</organism>
<dbReference type="PROSITE" id="PS01261">
    <property type="entry name" value="UPF0020"/>
    <property type="match status" value="1"/>
</dbReference>
<evidence type="ECO:0000256" key="2">
    <source>
        <dbReference type="ARBA" id="ARBA00022679"/>
    </source>
</evidence>
<dbReference type="InterPro" id="IPR053943">
    <property type="entry name" value="RlmKL-like_Mtase_CS"/>
</dbReference>
<protein>
    <submittedName>
        <fullName evidence="6">S-adenosyl-L-methionine-dependent methyltransferase</fullName>
    </submittedName>
</protein>
<dbReference type="Proteomes" id="UP000316726">
    <property type="component" value="Chromosome 10"/>
</dbReference>
<dbReference type="GO" id="GO:0043527">
    <property type="term" value="C:tRNA methyltransferase complex"/>
    <property type="evidence" value="ECO:0007669"/>
    <property type="project" value="UniProtKB-ARBA"/>
</dbReference>
<feature type="region of interest" description="Disordered" evidence="4">
    <location>
        <begin position="1"/>
        <end position="55"/>
    </location>
</feature>
<dbReference type="InterPro" id="IPR002052">
    <property type="entry name" value="DNA_methylase_N6_adenine_CS"/>
</dbReference>
<keyword evidence="1 6" id="KW-0489">Methyltransferase</keyword>
<gene>
    <name evidence="6" type="ORF">A3770_10p60150</name>
</gene>
<dbReference type="Gene3D" id="3.40.50.150">
    <property type="entry name" value="Vaccinia Virus protein VP39"/>
    <property type="match status" value="1"/>
</dbReference>
<proteinExistence type="predicted"/>
<evidence type="ECO:0000313" key="6">
    <source>
        <dbReference type="EMBL" id="QDZ23497.1"/>
    </source>
</evidence>
<dbReference type="InterPro" id="IPR004114">
    <property type="entry name" value="THUMP_dom"/>
</dbReference>